<proteinExistence type="predicted"/>
<dbReference type="EMBL" id="CP013355">
    <property type="protein sequence ID" value="AMC11548.1"/>
    <property type="molecule type" value="Genomic_DNA"/>
</dbReference>
<accession>A0A0X8G7K9</accession>
<dbReference type="AlphaFoldDB" id="A0A0X8G7K9"/>
<reference evidence="2" key="1">
    <citation type="submission" date="2015-12" db="EMBL/GenBank/DDBJ databases">
        <title>Complete genome sequence of Lutibacter profundus strain LP1.</title>
        <authorList>
            <person name="Wissuwa J."/>
            <person name="Le Moine Bauer S."/>
            <person name="Stokke R."/>
            <person name="Dahle H."/>
            <person name="Steen I.H."/>
        </authorList>
    </citation>
    <scope>NUCLEOTIDE SEQUENCE [LARGE SCALE GENOMIC DNA]</scope>
    <source>
        <strain evidence="2">LP1</strain>
    </source>
</reference>
<dbReference type="Proteomes" id="UP000059672">
    <property type="component" value="Chromosome"/>
</dbReference>
<gene>
    <name evidence="1" type="ORF">Lupro_09835</name>
</gene>
<dbReference type="OrthoDB" id="1447838at2"/>
<protein>
    <submittedName>
        <fullName evidence="1">Uncharacterized protein</fullName>
    </submittedName>
</protein>
<sequence>MTRILIFMFLLSLSSYGQEIGSVKSKNHSIKLLKSNNQFLLVYSDLNSESFNNKSFHFPNKNTIYNIIVDGFDAVNDHQVIVKTNNDTIIKFEFKRIKGKKMLKIKQNNLISKTFSASAFFTKNEILNIFREKT</sequence>
<dbReference type="KEGG" id="lut:Lupro_09835"/>
<dbReference type="RefSeq" id="WP_068209501.1">
    <property type="nucleotide sequence ID" value="NZ_CP013355.1"/>
</dbReference>
<name>A0A0X8G7K9_9FLAO</name>
<reference evidence="1 2" key="2">
    <citation type="journal article" date="2016" name="Int. J. Syst. Evol. Microbiol.">
        <title>Lutibacter profundi sp. nov., isolated from a deep-sea hydrothermal system on the Arctic Mid-Ocean Ridge and emended description of the genus Lutibacter.</title>
        <authorList>
            <person name="Le Moine Bauer S."/>
            <person name="Roalkvam I."/>
            <person name="Steen I.H."/>
            <person name="Dahle H."/>
        </authorList>
    </citation>
    <scope>NUCLEOTIDE SEQUENCE [LARGE SCALE GENOMIC DNA]</scope>
    <source>
        <strain evidence="1 2">LP1</strain>
    </source>
</reference>
<keyword evidence="2" id="KW-1185">Reference proteome</keyword>
<evidence type="ECO:0000313" key="2">
    <source>
        <dbReference type="Proteomes" id="UP000059672"/>
    </source>
</evidence>
<organism evidence="1 2">
    <name type="scientific">Lutibacter profundi</name>
    <dbReference type="NCBI Taxonomy" id="1622118"/>
    <lineage>
        <taxon>Bacteria</taxon>
        <taxon>Pseudomonadati</taxon>
        <taxon>Bacteroidota</taxon>
        <taxon>Flavobacteriia</taxon>
        <taxon>Flavobacteriales</taxon>
        <taxon>Flavobacteriaceae</taxon>
        <taxon>Lutibacter</taxon>
    </lineage>
</organism>
<evidence type="ECO:0000313" key="1">
    <source>
        <dbReference type="EMBL" id="AMC11548.1"/>
    </source>
</evidence>